<reference evidence="2 3" key="1">
    <citation type="submission" date="2020-06" db="EMBL/GenBank/DDBJ databases">
        <title>Transcriptomic and genomic resources for Thalictrum thalictroides and T. hernandezii: Facilitating candidate gene discovery in an emerging model plant lineage.</title>
        <authorList>
            <person name="Arias T."/>
            <person name="Riano-Pachon D.M."/>
            <person name="Di Stilio V.S."/>
        </authorList>
    </citation>
    <scope>NUCLEOTIDE SEQUENCE [LARGE SCALE GENOMIC DNA]</scope>
    <source>
        <strain evidence="3">cv. WT478/WT964</strain>
        <tissue evidence="2">Leaves</tissue>
    </source>
</reference>
<name>A0A7J6XC18_THATH</name>
<evidence type="ECO:0000256" key="1">
    <source>
        <dbReference type="SAM" id="MobiDB-lite"/>
    </source>
</evidence>
<dbReference type="EMBL" id="JABWDY010001526">
    <property type="protein sequence ID" value="KAF5207341.1"/>
    <property type="molecule type" value="Genomic_DNA"/>
</dbReference>
<gene>
    <name evidence="2" type="ORF">FRX31_003072</name>
</gene>
<keyword evidence="3" id="KW-1185">Reference proteome</keyword>
<feature type="region of interest" description="Disordered" evidence="1">
    <location>
        <begin position="1"/>
        <end position="70"/>
    </location>
</feature>
<proteinExistence type="predicted"/>
<dbReference type="Proteomes" id="UP000554482">
    <property type="component" value="Unassembled WGS sequence"/>
</dbReference>
<evidence type="ECO:0000313" key="3">
    <source>
        <dbReference type="Proteomes" id="UP000554482"/>
    </source>
</evidence>
<accession>A0A7J6XC18</accession>
<comment type="caution">
    <text evidence="2">The sequence shown here is derived from an EMBL/GenBank/DDBJ whole genome shotgun (WGS) entry which is preliminary data.</text>
</comment>
<feature type="non-terminal residue" evidence="2">
    <location>
        <position position="102"/>
    </location>
</feature>
<dbReference type="AlphaFoldDB" id="A0A7J6XC18"/>
<feature type="compositionally biased region" description="Basic and acidic residues" evidence="1">
    <location>
        <begin position="13"/>
        <end position="43"/>
    </location>
</feature>
<evidence type="ECO:0000313" key="2">
    <source>
        <dbReference type="EMBL" id="KAF5207341.1"/>
    </source>
</evidence>
<dbReference type="PANTHER" id="PTHR47798">
    <property type="entry name" value="OS04G0555800 PROTEIN"/>
    <property type="match status" value="1"/>
</dbReference>
<protein>
    <submittedName>
        <fullName evidence="2">Vascular-related nac-domain</fullName>
    </submittedName>
</protein>
<dbReference type="PANTHER" id="PTHR47798:SF2">
    <property type="entry name" value="CCHC-TYPE DOMAIN-CONTAINING PROTEIN"/>
    <property type="match status" value="1"/>
</dbReference>
<sequence>MVSKRQILARKKFKEENPELFPKHEQPRCKDPEKKKKKDEKYKAKLKRKKGDNKNKKNKKGGFSKHPLRVPGMKPGESCYICKAKDHIAKLCPQKAEWEKNK</sequence>
<dbReference type="OrthoDB" id="10460734at2759"/>
<feature type="compositionally biased region" description="Basic residues" evidence="1">
    <location>
        <begin position="44"/>
        <end position="68"/>
    </location>
</feature>
<organism evidence="2 3">
    <name type="scientific">Thalictrum thalictroides</name>
    <name type="common">Rue-anemone</name>
    <name type="synonym">Anemone thalictroides</name>
    <dbReference type="NCBI Taxonomy" id="46969"/>
    <lineage>
        <taxon>Eukaryota</taxon>
        <taxon>Viridiplantae</taxon>
        <taxon>Streptophyta</taxon>
        <taxon>Embryophyta</taxon>
        <taxon>Tracheophyta</taxon>
        <taxon>Spermatophyta</taxon>
        <taxon>Magnoliopsida</taxon>
        <taxon>Ranunculales</taxon>
        <taxon>Ranunculaceae</taxon>
        <taxon>Thalictroideae</taxon>
        <taxon>Thalictrum</taxon>
    </lineage>
</organism>